<dbReference type="Pfam" id="PF01121">
    <property type="entry name" value="CoaE"/>
    <property type="match status" value="1"/>
</dbReference>
<dbReference type="AlphaFoldDB" id="A0A370QFR1"/>
<dbReference type="Gene3D" id="3.40.50.300">
    <property type="entry name" value="P-loop containing nucleotide triphosphate hydrolases"/>
    <property type="match status" value="1"/>
</dbReference>
<organism evidence="7 8">
    <name type="scientific">Marinirhabdus gelatinilytica</name>
    <dbReference type="NCBI Taxonomy" id="1703343"/>
    <lineage>
        <taxon>Bacteria</taxon>
        <taxon>Pseudomonadati</taxon>
        <taxon>Bacteroidota</taxon>
        <taxon>Flavobacteriia</taxon>
        <taxon>Flavobacteriales</taxon>
        <taxon>Flavobacteriaceae</taxon>
    </lineage>
</organism>
<dbReference type="EMBL" id="QRAO01000002">
    <property type="protein sequence ID" value="RDK86870.1"/>
    <property type="molecule type" value="Genomic_DNA"/>
</dbReference>
<dbReference type="NCBIfam" id="TIGR00152">
    <property type="entry name" value="dephospho-CoA kinase"/>
    <property type="match status" value="1"/>
</dbReference>
<keyword evidence="5" id="KW-0963">Cytoplasm</keyword>
<evidence type="ECO:0000256" key="3">
    <source>
        <dbReference type="ARBA" id="ARBA00022840"/>
    </source>
</evidence>
<evidence type="ECO:0000313" key="7">
    <source>
        <dbReference type="EMBL" id="RDK86870.1"/>
    </source>
</evidence>
<dbReference type="OrthoDB" id="9812943at2"/>
<keyword evidence="5 7" id="KW-0418">Kinase</keyword>
<comment type="function">
    <text evidence="5">Catalyzes the phosphorylation of the 3'-hydroxyl group of dephosphocoenzyme A to form coenzyme A.</text>
</comment>
<comment type="catalytic activity">
    <reaction evidence="5">
        <text>3'-dephospho-CoA + ATP = ADP + CoA + H(+)</text>
        <dbReference type="Rhea" id="RHEA:18245"/>
        <dbReference type="ChEBI" id="CHEBI:15378"/>
        <dbReference type="ChEBI" id="CHEBI:30616"/>
        <dbReference type="ChEBI" id="CHEBI:57287"/>
        <dbReference type="ChEBI" id="CHEBI:57328"/>
        <dbReference type="ChEBI" id="CHEBI:456216"/>
        <dbReference type="EC" id="2.7.1.24"/>
    </reaction>
</comment>
<evidence type="ECO:0000313" key="8">
    <source>
        <dbReference type="Proteomes" id="UP000255317"/>
    </source>
</evidence>
<keyword evidence="2 5" id="KW-0547">Nucleotide-binding</keyword>
<comment type="caution">
    <text evidence="7">The sequence shown here is derived from an EMBL/GenBank/DDBJ whole genome shotgun (WGS) entry which is preliminary data.</text>
</comment>
<proteinExistence type="inferred from homology"/>
<comment type="similarity">
    <text evidence="1 5">Belongs to the CoaE family.</text>
</comment>
<dbReference type="GO" id="GO:0005737">
    <property type="term" value="C:cytoplasm"/>
    <property type="evidence" value="ECO:0007669"/>
    <property type="project" value="UniProtKB-SubCell"/>
</dbReference>
<dbReference type="GO" id="GO:0005524">
    <property type="term" value="F:ATP binding"/>
    <property type="evidence" value="ECO:0007669"/>
    <property type="project" value="UniProtKB-UniRule"/>
</dbReference>
<accession>A0A370QFR1</accession>
<dbReference type="EC" id="2.7.1.24" evidence="5 6"/>
<feature type="binding site" evidence="5">
    <location>
        <begin position="11"/>
        <end position="16"/>
    </location>
    <ligand>
        <name>ATP</name>
        <dbReference type="ChEBI" id="CHEBI:30616"/>
    </ligand>
</feature>
<evidence type="ECO:0000256" key="1">
    <source>
        <dbReference type="ARBA" id="ARBA00009018"/>
    </source>
</evidence>
<dbReference type="InterPro" id="IPR027417">
    <property type="entry name" value="P-loop_NTPase"/>
</dbReference>
<evidence type="ECO:0000256" key="2">
    <source>
        <dbReference type="ARBA" id="ARBA00022741"/>
    </source>
</evidence>
<dbReference type="InterPro" id="IPR001977">
    <property type="entry name" value="Depp_CoAkinase"/>
</dbReference>
<dbReference type="PROSITE" id="PS51219">
    <property type="entry name" value="DPCK"/>
    <property type="match status" value="1"/>
</dbReference>
<comment type="pathway">
    <text evidence="5">Cofactor biosynthesis; coenzyme A biosynthesis; CoA from (R)-pantothenate: step 5/5.</text>
</comment>
<dbReference type="GO" id="GO:0015937">
    <property type="term" value="P:coenzyme A biosynthetic process"/>
    <property type="evidence" value="ECO:0007669"/>
    <property type="project" value="UniProtKB-UniRule"/>
</dbReference>
<evidence type="ECO:0000256" key="5">
    <source>
        <dbReference type="HAMAP-Rule" id="MF_00376"/>
    </source>
</evidence>
<keyword evidence="8" id="KW-1185">Reference proteome</keyword>
<dbReference type="PANTHER" id="PTHR10695">
    <property type="entry name" value="DEPHOSPHO-COA KINASE-RELATED"/>
    <property type="match status" value="1"/>
</dbReference>
<gene>
    <name evidence="5" type="primary">coaE</name>
    <name evidence="7" type="ORF">C8D94_10248</name>
</gene>
<dbReference type="CDD" id="cd02022">
    <property type="entry name" value="DPCK"/>
    <property type="match status" value="1"/>
</dbReference>
<dbReference type="PANTHER" id="PTHR10695:SF46">
    <property type="entry name" value="BIFUNCTIONAL COENZYME A SYNTHASE-RELATED"/>
    <property type="match status" value="1"/>
</dbReference>
<evidence type="ECO:0000256" key="6">
    <source>
        <dbReference type="NCBIfam" id="TIGR00152"/>
    </source>
</evidence>
<keyword evidence="3 5" id="KW-0067">ATP-binding</keyword>
<dbReference type="HAMAP" id="MF_00376">
    <property type="entry name" value="Dephospho_CoA_kinase"/>
    <property type="match status" value="1"/>
</dbReference>
<dbReference type="UniPathway" id="UPA00241">
    <property type="reaction ID" value="UER00356"/>
</dbReference>
<dbReference type="SUPFAM" id="SSF52540">
    <property type="entry name" value="P-loop containing nucleoside triphosphate hydrolases"/>
    <property type="match status" value="1"/>
</dbReference>
<reference evidence="7 8" key="1">
    <citation type="submission" date="2018-07" db="EMBL/GenBank/DDBJ databases">
        <title>Genomic Encyclopedia of Type Strains, Phase IV (KMG-IV): sequencing the most valuable type-strain genomes for metagenomic binning, comparative biology and taxonomic classification.</title>
        <authorList>
            <person name="Goeker M."/>
        </authorList>
    </citation>
    <scope>NUCLEOTIDE SEQUENCE [LARGE SCALE GENOMIC DNA]</scope>
    <source>
        <strain evidence="7 8">DSM 101478</strain>
    </source>
</reference>
<name>A0A370QFR1_9FLAO</name>
<evidence type="ECO:0000256" key="4">
    <source>
        <dbReference type="ARBA" id="ARBA00022993"/>
    </source>
</evidence>
<sequence>MKIIGLTGGIGSGKTTVAKMFKNNGVPVYIADVEAKLLTNRSKYIKKKVIALLGEKAYREGHLDRKFVANIVFNDTEKLKALNAIIHPRVAQHFSRWIKKQNAPYCIKEAAILFENGGYKQCDQTILVVADRAVRIQRVLQRDNTTVEEIEARMSNQWDDDKKKELADYIIKNTTLEETQKQVDAIHAKLSKSQ</sequence>
<dbReference type="RefSeq" id="WP_115123098.1">
    <property type="nucleotide sequence ID" value="NZ_QRAO01000002.1"/>
</dbReference>
<keyword evidence="4 5" id="KW-0173">Coenzyme A biosynthesis</keyword>
<keyword evidence="5" id="KW-0808">Transferase</keyword>
<protein>
    <recommendedName>
        <fullName evidence="5 6">Dephospho-CoA kinase</fullName>
        <ecNumber evidence="5 6">2.7.1.24</ecNumber>
    </recommendedName>
    <alternativeName>
        <fullName evidence="5">Dephosphocoenzyme A kinase</fullName>
    </alternativeName>
</protein>
<dbReference type="GO" id="GO:0004140">
    <property type="term" value="F:dephospho-CoA kinase activity"/>
    <property type="evidence" value="ECO:0007669"/>
    <property type="project" value="UniProtKB-UniRule"/>
</dbReference>
<dbReference type="Proteomes" id="UP000255317">
    <property type="component" value="Unassembled WGS sequence"/>
</dbReference>
<comment type="subcellular location">
    <subcellularLocation>
        <location evidence="5">Cytoplasm</location>
    </subcellularLocation>
</comment>